<dbReference type="EMBL" id="CAUYUJ010019348">
    <property type="protein sequence ID" value="CAK0890399.1"/>
    <property type="molecule type" value="Genomic_DNA"/>
</dbReference>
<evidence type="ECO:0000313" key="2">
    <source>
        <dbReference type="Proteomes" id="UP001189429"/>
    </source>
</evidence>
<evidence type="ECO:0000313" key="1">
    <source>
        <dbReference type="EMBL" id="CAK0890399.1"/>
    </source>
</evidence>
<feature type="non-terminal residue" evidence="1">
    <location>
        <position position="128"/>
    </location>
</feature>
<protein>
    <submittedName>
        <fullName evidence="1">Uncharacterized protein</fullName>
    </submittedName>
</protein>
<proteinExistence type="predicted"/>
<keyword evidence="2" id="KW-1185">Reference proteome</keyword>
<name>A0ABN9WUE7_9DINO</name>
<organism evidence="1 2">
    <name type="scientific">Prorocentrum cordatum</name>
    <dbReference type="NCBI Taxonomy" id="2364126"/>
    <lineage>
        <taxon>Eukaryota</taxon>
        <taxon>Sar</taxon>
        <taxon>Alveolata</taxon>
        <taxon>Dinophyceae</taxon>
        <taxon>Prorocentrales</taxon>
        <taxon>Prorocentraceae</taxon>
        <taxon>Prorocentrum</taxon>
    </lineage>
</organism>
<comment type="caution">
    <text evidence="1">The sequence shown here is derived from an EMBL/GenBank/DDBJ whole genome shotgun (WGS) entry which is preliminary data.</text>
</comment>
<dbReference type="Proteomes" id="UP001189429">
    <property type="component" value="Unassembled WGS sequence"/>
</dbReference>
<accession>A0ABN9WUE7</accession>
<feature type="non-terminal residue" evidence="1">
    <location>
        <position position="1"/>
    </location>
</feature>
<reference evidence="1" key="1">
    <citation type="submission" date="2023-10" db="EMBL/GenBank/DDBJ databases">
        <authorList>
            <person name="Chen Y."/>
            <person name="Shah S."/>
            <person name="Dougan E. K."/>
            <person name="Thang M."/>
            <person name="Chan C."/>
        </authorList>
    </citation>
    <scope>NUCLEOTIDE SEQUENCE [LARGE SCALE GENOMIC DNA]</scope>
</reference>
<gene>
    <name evidence="1" type="ORF">PCOR1329_LOCUS70656</name>
</gene>
<sequence length="128" mass="14243">VEGGRALFIQTTGFSGKTRQLGVPSWNGEAEKLSSYRFEVAMFVKSIRLSDRYVCGSQLVRALGPRVRNAVESCPPIDDVDRVDDGGRLVDWETALNYALDKLDYTSLNDTGLLAEELFLKIARRATQ</sequence>